<name>A0A9P1BJ93_9DINO</name>
<feature type="region of interest" description="Disordered" evidence="1">
    <location>
        <begin position="43"/>
        <end position="64"/>
    </location>
</feature>
<sequence length="79" mass="8754">MFLRCLTVFARSRGCKIVNAQLQAGQQQEFSVVMCHDNMRDLDNVPAPSNKKGKKSAGKKGKKTAGTKAMLYKCWTCEA</sequence>
<evidence type="ECO:0000313" key="3">
    <source>
        <dbReference type="EMBL" id="CAL1127774.1"/>
    </source>
</evidence>
<evidence type="ECO:0000313" key="4">
    <source>
        <dbReference type="Proteomes" id="UP001152797"/>
    </source>
</evidence>
<comment type="caution">
    <text evidence="2">The sequence shown here is derived from an EMBL/GenBank/DDBJ whole genome shotgun (WGS) entry which is preliminary data.</text>
</comment>
<evidence type="ECO:0000256" key="1">
    <source>
        <dbReference type="SAM" id="MobiDB-lite"/>
    </source>
</evidence>
<dbReference type="EMBL" id="CAMXCT020000132">
    <property type="protein sequence ID" value="CAL1127774.1"/>
    <property type="molecule type" value="Genomic_DNA"/>
</dbReference>
<accession>A0A9P1BJ93</accession>
<protein>
    <submittedName>
        <fullName evidence="2">Uncharacterized protein</fullName>
    </submittedName>
</protein>
<gene>
    <name evidence="2" type="ORF">C1SCF055_LOCUS2804</name>
</gene>
<reference evidence="3" key="2">
    <citation type="submission" date="2024-04" db="EMBL/GenBank/DDBJ databases">
        <authorList>
            <person name="Chen Y."/>
            <person name="Shah S."/>
            <person name="Dougan E. K."/>
            <person name="Thang M."/>
            <person name="Chan C."/>
        </authorList>
    </citation>
    <scope>NUCLEOTIDE SEQUENCE [LARGE SCALE GENOMIC DNA]</scope>
</reference>
<dbReference type="EMBL" id="CAMXCT010000132">
    <property type="protein sequence ID" value="CAI3974399.1"/>
    <property type="molecule type" value="Genomic_DNA"/>
</dbReference>
<dbReference type="OrthoDB" id="10462625at2759"/>
<reference evidence="2" key="1">
    <citation type="submission" date="2022-10" db="EMBL/GenBank/DDBJ databases">
        <authorList>
            <person name="Chen Y."/>
            <person name="Dougan E. K."/>
            <person name="Chan C."/>
            <person name="Rhodes N."/>
            <person name="Thang M."/>
        </authorList>
    </citation>
    <scope>NUCLEOTIDE SEQUENCE</scope>
</reference>
<dbReference type="EMBL" id="CAMXCT030000132">
    <property type="protein sequence ID" value="CAL4761711.1"/>
    <property type="molecule type" value="Genomic_DNA"/>
</dbReference>
<keyword evidence="4" id="KW-1185">Reference proteome</keyword>
<dbReference type="AlphaFoldDB" id="A0A9P1BJ93"/>
<proteinExistence type="predicted"/>
<organism evidence="2">
    <name type="scientific">Cladocopium goreaui</name>
    <dbReference type="NCBI Taxonomy" id="2562237"/>
    <lineage>
        <taxon>Eukaryota</taxon>
        <taxon>Sar</taxon>
        <taxon>Alveolata</taxon>
        <taxon>Dinophyceae</taxon>
        <taxon>Suessiales</taxon>
        <taxon>Symbiodiniaceae</taxon>
        <taxon>Cladocopium</taxon>
    </lineage>
</organism>
<dbReference type="Proteomes" id="UP001152797">
    <property type="component" value="Unassembled WGS sequence"/>
</dbReference>
<feature type="compositionally biased region" description="Basic residues" evidence="1">
    <location>
        <begin position="51"/>
        <end position="64"/>
    </location>
</feature>
<evidence type="ECO:0000313" key="2">
    <source>
        <dbReference type="EMBL" id="CAI3974399.1"/>
    </source>
</evidence>